<evidence type="ECO:0000313" key="5">
    <source>
        <dbReference type="Proteomes" id="UP000578112"/>
    </source>
</evidence>
<name>A0A7W7HYF7_9ACTN</name>
<evidence type="ECO:0000256" key="1">
    <source>
        <dbReference type="ARBA" id="ARBA00022676"/>
    </source>
</evidence>
<dbReference type="AlphaFoldDB" id="A0A7W7HYF7"/>
<reference evidence="4 5" key="1">
    <citation type="submission" date="2020-08" db="EMBL/GenBank/DDBJ databases">
        <title>Sequencing the genomes of 1000 actinobacteria strains.</title>
        <authorList>
            <person name="Klenk H.-P."/>
        </authorList>
    </citation>
    <scope>NUCLEOTIDE SEQUENCE [LARGE SCALE GENOMIC DNA]</scope>
    <source>
        <strain evidence="4 5">DSM 43149</strain>
    </source>
</reference>
<gene>
    <name evidence="4" type="ORF">BJ971_003576</name>
</gene>
<keyword evidence="1" id="KW-0328">Glycosyltransferase</keyword>
<dbReference type="InterPro" id="IPR028098">
    <property type="entry name" value="Glyco_trans_4-like_N"/>
</dbReference>
<proteinExistence type="predicted"/>
<dbReference type="EMBL" id="JACHNH010000001">
    <property type="protein sequence ID" value="MBB4763020.1"/>
    <property type="molecule type" value="Genomic_DNA"/>
</dbReference>
<dbReference type="Pfam" id="PF13439">
    <property type="entry name" value="Glyco_transf_4"/>
    <property type="match status" value="1"/>
</dbReference>
<evidence type="ECO:0000259" key="3">
    <source>
        <dbReference type="Pfam" id="PF13439"/>
    </source>
</evidence>
<dbReference type="SUPFAM" id="SSF53756">
    <property type="entry name" value="UDP-Glycosyltransferase/glycogen phosphorylase"/>
    <property type="match status" value="1"/>
</dbReference>
<comment type="caution">
    <text evidence="4">The sequence shown here is derived from an EMBL/GenBank/DDBJ whole genome shotgun (WGS) entry which is preliminary data.</text>
</comment>
<keyword evidence="2 4" id="KW-0808">Transferase</keyword>
<dbReference type="RefSeq" id="WP_184994386.1">
    <property type="nucleotide sequence ID" value="NZ_BOMK01000042.1"/>
</dbReference>
<evidence type="ECO:0000256" key="2">
    <source>
        <dbReference type="ARBA" id="ARBA00022679"/>
    </source>
</evidence>
<protein>
    <submittedName>
        <fullName evidence="4">UDP-N-acetylglucosamine:LPS N-acetylglucosamine transferase</fullName>
    </submittedName>
</protein>
<feature type="domain" description="Glycosyltransferase subfamily 4-like N-terminal" evidence="3">
    <location>
        <begin position="29"/>
        <end position="107"/>
    </location>
</feature>
<accession>A0A7W7HYF7</accession>
<dbReference type="Gene3D" id="3.40.50.2000">
    <property type="entry name" value="Glycogen Phosphorylase B"/>
    <property type="match status" value="1"/>
</dbReference>
<sequence length="153" mass="16984">MSRRYRVLMVSSSGGVLLDLLALRPWWSGHDVVWVAVRAPDTEIALAGRRVHWRPEVFASTRLRLVPATWRALRLLRAERPDVIVSAGTGVAVGFFLAARLLRVPSLWLETLNMTGRAGVAARICTRLAAAVLVQRPALLKTRPRAVLIGELY</sequence>
<organism evidence="4 5">
    <name type="scientific">Actinoplanes digitatis</name>
    <dbReference type="NCBI Taxonomy" id="1868"/>
    <lineage>
        <taxon>Bacteria</taxon>
        <taxon>Bacillati</taxon>
        <taxon>Actinomycetota</taxon>
        <taxon>Actinomycetes</taxon>
        <taxon>Micromonosporales</taxon>
        <taxon>Micromonosporaceae</taxon>
        <taxon>Actinoplanes</taxon>
    </lineage>
</organism>
<dbReference type="GO" id="GO:0016757">
    <property type="term" value="F:glycosyltransferase activity"/>
    <property type="evidence" value="ECO:0007669"/>
    <property type="project" value="UniProtKB-KW"/>
</dbReference>
<dbReference type="Proteomes" id="UP000578112">
    <property type="component" value="Unassembled WGS sequence"/>
</dbReference>
<evidence type="ECO:0000313" key="4">
    <source>
        <dbReference type="EMBL" id="MBB4763020.1"/>
    </source>
</evidence>
<keyword evidence="5" id="KW-1185">Reference proteome</keyword>